<feature type="transmembrane region" description="Helical" evidence="5">
    <location>
        <begin position="80"/>
        <end position="112"/>
    </location>
</feature>
<keyword evidence="8" id="KW-1185">Reference proteome</keyword>
<feature type="region of interest" description="Disordered" evidence="6">
    <location>
        <begin position="193"/>
        <end position="263"/>
    </location>
</feature>
<keyword evidence="2 5" id="KW-0812">Transmembrane</keyword>
<proteinExistence type="inferred from homology"/>
<reference evidence="7 8" key="1">
    <citation type="journal article" date="2023" name="Commun. Biol.">
        <title>Genome analysis of Parmales, the sister group of diatoms, reveals the evolutionary specialization of diatoms from phago-mixotrophs to photoautotrophs.</title>
        <authorList>
            <person name="Ban H."/>
            <person name="Sato S."/>
            <person name="Yoshikawa S."/>
            <person name="Yamada K."/>
            <person name="Nakamura Y."/>
            <person name="Ichinomiya M."/>
            <person name="Sato N."/>
            <person name="Blanc-Mathieu R."/>
            <person name="Endo H."/>
            <person name="Kuwata A."/>
            <person name="Ogata H."/>
        </authorList>
    </citation>
    <scope>NUCLEOTIDE SEQUENCE [LARGE SCALE GENOMIC DNA]</scope>
</reference>
<feature type="compositionally biased region" description="Low complexity" evidence="6">
    <location>
        <begin position="193"/>
        <end position="203"/>
    </location>
</feature>
<dbReference type="EMBL" id="BRYB01002940">
    <property type="protein sequence ID" value="GMI27820.1"/>
    <property type="molecule type" value="Genomic_DNA"/>
</dbReference>
<evidence type="ECO:0000256" key="2">
    <source>
        <dbReference type="ARBA" id="ARBA00022692"/>
    </source>
</evidence>
<accession>A0ABQ6MKY3</accession>
<evidence type="ECO:0000256" key="3">
    <source>
        <dbReference type="ARBA" id="ARBA00022989"/>
    </source>
</evidence>
<comment type="subcellular location">
    <subcellularLocation>
        <location evidence="1 5">Membrane</location>
        <topology evidence="1 5">Multi-pass membrane protein</topology>
    </subcellularLocation>
</comment>
<dbReference type="Pfam" id="PF03208">
    <property type="entry name" value="PRA1"/>
    <property type="match status" value="1"/>
</dbReference>
<evidence type="ECO:0000256" key="4">
    <source>
        <dbReference type="ARBA" id="ARBA00023136"/>
    </source>
</evidence>
<sequence>MQPGPGNNINIDRKAIMAHVQSLTLAAGRRWRALLHLCRPWPDFLSPSMLSVQPPTGVDGKVDVQLLLQRWRVNMTTFKFNYLVVSLVPISLISTFFYTRILFASLLCLGLYTGVHSADKWNALKSPPFDKIFTLLYSIKEGGMTITTFHKNVTAGILSFIVFFLFSAITPSIMLGILCFLLSSIHALLRSKPPALSSSSSSSPSPPPSPKSKMMEERKATTIAAAQEEGEIIEDAVSDSMRMRGSAQKGGGAVPGTIRKKAE</sequence>
<organism evidence="7 8">
    <name type="scientific">Tetraparma gracilis</name>
    <dbReference type="NCBI Taxonomy" id="2962635"/>
    <lineage>
        <taxon>Eukaryota</taxon>
        <taxon>Sar</taxon>
        <taxon>Stramenopiles</taxon>
        <taxon>Ochrophyta</taxon>
        <taxon>Bolidophyceae</taxon>
        <taxon>Parmales</taxon>
        <taxon>Triparmaceae</taxon>
        <taxon>Tetraparma</taxon>
    </lineage>
</organism>
<evidence type="ECO:0000313" key="8">
    <source>
        <dbReference type="Proteomes" id="UP001165060"/>
    </source>
</evidence>
<dbReference type="InterPro" id="IPR004895">
    <property type="entry name" value="Prenylated_rab_accept_PRA1"/>
</dbReference>
<protein>
    <recommendedName>
        <fullName evidence="5">PRA1 family protein</fullName>
    </recommendedName>
</protein>
<dbReference type="Proteomes" id="UP001165060">
    <property type="component" value="Unassembled WGS sequence"/>
</dbReference>
<keyword evidence="4 5" id="KW-0472">Membrane</keyword>
<gene>
    <name evidence="7" type="ORF">TeGR_g13900</name>
</gene>
<evidence type="ECO:0000256" key="1">
    <source>
        <dbReference type="ARBA" id="ARBA00004141"/>
    </source>
</evidence>
<comment type="similarity">
    <text evidence="5">Belongs to the PRA1 family.</text>
</comment>
<feature type="transmembrane region" description="Helical" evidence="5">
    <location>
        <begin position="157"/>
        <end position="182"/>
    </location>
</feature>
<comment type="caution">
    <text evidence="7">The sequence shown here is derived from an EMBL/GenBank/DDBJ whole genome shotgun (WGS) entry which is preliminary data.</text>
</comment>
<name>A0ABQ6MKY3_9STRA</name>
<evidence type="ECO:0000313" key="7">
    <source>
        <dbReference type="EMBL" id="GMI27820.1"/>
    </source>
</evidence>
<feature type="compositionally biased region" description="Acidic residues" evidence="6">
    <location>
        <begin position="228"/>
        <end position="237"/>
    </location>
</feature>
<evidence type="ECO:0000256" key="6">
    <source>
        <dbReference type="SAM" id="MobiDB-lite"/>
    </source>
</evidence>
<keyword evidence="3 5" id="KW-1133">Transmembrane helix</keyword>
<evidence type="ECO:0000256" key="5">
    <source>
        <dbReference type="RuleBase" id="RU363107"/>
    </source>
</evidence>